<reference evidence="10" key="1">
    <citation type="submission" date="2016-10" db="EMBL/GenBank/DDBJ databases">
        <authorList>
            <person name="de Groot N.N."/>
        </authorList>
    </citation>
    <scope>NUCLEOTIDE SEQUENCE</scope>
</reference>
<dbReference type="GO" id="GO:0016020">
    <property type="term" value="C:membrane"/>
    <property type="evidence" value="ECO:0007669"/>
    <property type="project" value="UniProtKB-SubCell"/>
</dbReference>
<dbReference type="InterPro" id="IPR050324">
    <property type="entry name" value="CDP-alcohol_PTase-I"/>
</dbReference>
<dbReference type="PIRSF" id="PIRSF000847">
    <property type="entry name" value="Phos_ph_gly_syn"/>
    <property type="match status" value="1"/>
</dbReference>
<dbReference type="PANTHER" id="PTHR14269">
    <property type="entry name" value="CDP-DIACYLGLYCEROL--GLYCEROL-3-PHOSPHATE 3-PHOSPHATIDYLTRANSFERASE-RELATED"/>
    <property type="match status" value="1"/>
</dbReference>
<feature type="transmembrane region" description="Helical" evidence="9">
    <location>
        <begin position="175"/>
        <end position="196"/>
    </location>
</feature>
<evidence type="ECO:0000313" key="10">
    <source>
        <dbReference type="EMBL" id="SFV84253.1"/>
    </source>
</evidence>
<accession>A0A1W1DRX1</accession>
<keyword evidence="4 9" id="KW-1133">Transmembrane helix</keyword>
<dbReference type="PANTHER" id="PTHR14269:SF11">
    <property type="entry name" value="CDP-DIACYLGLYCEROL--GLYCEROL-3-PHOSPHATE 3-PHOSPHATIDYLTRANSFERASE"/>
    <property type="match status" value="1"/>
</dbReference>
<organism evidence="10">
    <name type="scientific">hydrothermal vent metagenome</name>
    <dbReference type="NCBI Taxonomy" id="652676"/>
    <lineage>
        <taxon>unclassified sequences</taxon>
        <taxon>metagenomes</taxon>
        <taxon>ecological metagenomes</taxon>
    </lineage>
</organism>
<evidence type="ECO:0000256" key="1">
    <source>
        <dbReference type="ARBA" id="ARBA00004141"/>
    </source>
</evidence>
<evidence type="ECO:0000256" key="6">
    <source>
        <dbReference type="ARBA" id="ARBA00023136"/>
    </source>
</evidence>
<proteinExistence type="predicted"/>
<dbReference type="GO" id="GO:0005739">
    <property type="term" value="C:mitochondrion"/>
    <property type="evidence" value="ECO:0007669"/>
    <property type="project" value="TreeGrafter"/>
</dbReference>
<feature type="transmembrane region" description="Helical" evidence="9">
    <location>
        <begin position="52"/>
        <end position="70"/>
    </location>
</feature>
<keyword evidence="8" id="KW-1208">Phospholipid metabolism</keyword>
<dbReference type="InterPro" id="IPR004570">
    <property type="entry name" value="Phosphatidylglycerol_P_synth"/>
</dbReference>
<sequence>MMTSWFFPYNQYFFSSKKMNFSFSSLPNALSILRIILTVPVVMTLLNHNYSLAIGLFFIAGVTDALDGWIAKRFSCQSRLGSILDPMADKLLLAGSFVTLFVIGLLPLWLLILVFLRDVMIVAGTVGYFLGTDDSQDELLTPSNLSKFNTVLQITLVLFLVITQIYPVSLQWTNMFFIVVATSTVLSGADYMWIWIKQVILQERR</sequence>
<feature type="transmembrane region" description="Helical" evidence="9">
    <location>
        <begin position="91"/>
        <end position="116"/>
    </location>
</feature>
<keyword evidence="2" id="KW-0444">Lipid biosynthesis</keyword>
<gene>
    <name evidence="10" type="ORF">MNB_SUP05-9-791</name>
</gene>
<evidence type="ECO:0000256" key="7">
    <source>
        <dbReference type="ARBA" id="ARBA00023209"/>
    </source>
</evidence>
<dbReference type="AlphaFoldDB" id="A0A1W1DRX1"/>
<keyword evidence="3 9" id="KW-0812">Transmembrane</keyword>
<feature type="transmembrane region" description="Helical" evidence="9">
    <location>
        <begin position="150"/>
        <end position="168"/>
    </location>
</feature>
<dbReference type="GO" id="GO:0046474">
    <property type="term" value="P:glycerophospholipid biosynthetic process"/>
    <property type="evidence" value="ECO:0007669"/>
    <property type="project" value="TreeGrafter"/>
</dbReference>
<keyword evidence="10" id="KW-0808">Transferase</keyword>
<evidence type="ECO:0000256" key="3">
    <source>
        <dbReference type="ARBA" id="ARBA00022692"/>
    </source>
</evidence>
<protein>
    <submittedName>
        <fullName evidence="10">CDP-diacylglycerol--glycerol-3-phosphate 3-phosphatidyltransferase</fullName>
        <ecNumber evidence="10">2.7.8.5</ecNumber>
    </submittedName>
</protein>
<evidence type="ECO:0000256" key="2">
    <source>
        <dbReference type="ARBA" id="ARBA00022516"/>
    </source>
</evidence>
<evidence type="ECO:0000256" key="9">
    <source>
        <dbReference type="SAM" id="Phobius"/>
    </source>
</evidence>
<keyword evidence="5" id="KW-0443">Lipid metabolism</keyword>
<evidence type="ECO:0000256" key="5">
    <source>
        <dbReference type="ARBA" id="ARBA00023098"/>
    </source>
</evidence>
<keyword evidence="7" id="KW-0594">Phospholipid biosynthesis</keyword>
<feature type="transmembrane region" description="Helical" evidence="9">
    <location>
        <begin position="21"/>
        <end position="46"/>
    </location>
</feature>
<dbReference type="Pfam" id="PF01066">
    <property type="entry name" value="CDP-OH_P_transf"/>
    <property type="match status" value="1"/>
</dbReference>
<comment type="subcellular location">
    <subcellularLocation>
        <location evidence="1">Membrane</location>
        <topology evidence="1">Multi-pass membrane protein</topology>
    </subcellularLocation>
</comment>
<dbReference type="EMBL" id="FPHX01000062">
    <property type="protein sequence ID" value="SFV84253.1"/>
    <property type="molecule type" value="Genomic_DNA"/>
</dbReference>
<dbReference type="GO" id="GO:0008444">
    <property type="term" value="F:CDP-diacylglycerol-glycerol-3-phosphate 3-phosphatidyltransferase activity"/>
    <property type="evidence" value="ECO:0007669"/>
    <property type="project" value="UniProtKB-EC"/>
</dbReference>
<dbReference type="EC" id="2.7.8.5" evidence="10"/>
<dbReference type="Gene3D" id="1.20.120.1760">
    <property type="match status" value="1"/>
</dbReference>
<evidence type="ECO:0000256" key="4">
    <source>
        <dbReference type="ARBA" id="ARBA00022989"/>
    </source>
</evidence>
<name>A0A1W1DRX1_9ZZZZ</name>
<dbReference type="InterPro" id="IPR043130">
    <property type="entry name" value="CDP-OH_PTrfase_TM_dom"/>
</dbReference>
<keyword evidence="6 9" id="KW-0472">Membrane</keyword>
<evidence type="ECO:0000256" key="8">
    <source>
        <dbReference type="ARBA" id="ARBA00023264"/>
    </source>
</evidence>
<dbReference type="InterPro" id="IPR000462">
    <property type="entry name" value="CDP-OH_P_trans"/>
</dbReference>